<dbReference type="InterPro" id="IPR050789">
    <property type="entry name" value="Diverse_Enzym_Activities"/>
</dbReference>
<sequence length="323" mass="34862">MRIEHRGTVRFERAYGRTRDDGPSRDVGVDTRFDLASITKVFIASIVLDDAARSVVALDEPLRELVPEWDGADRARITLRKILAHDAGFKSGADYRTLLARDVETFALTEPLAAPSGERVIYSDLGFIALGVILARRHRRGLATLVAERLRGWGAARTGYVPDAAERDAIPATESDAWRGSVQGTVHDEKAHLLGGIAGHAGLFGTARDVALLGEWFLGPLHGRPTPLAPAFARDAVLEAAHDPILRRGLGWALKTSDENSCGPLMSAQTFGHTGFTGTCVWADPVRDLNVVFLTNAVHHGRTDIRALRAAVCDAAVRAIDAA</sequence>
<proteinExistence type="predicted"/>
<dbReference type="KEGG" id="vab:WPS_13370"/>
<feature type="domain" description="Beta-lactamase-related" evidence="2">
    <location>
        <begin position="5"/>
        <end position="306"/>
    </location>
</feature>
<keyword evidence="1" id="KW-0378">Hydrolase</keyword>
<accession>A0AAN1XV97</accession>
<evidence type="ECO:0000313" key="4">
    <source>
        <dbReference type="Proteomes" id="UP001317532"/>
    </source>
</evidence>
<dbReference type="PANTHER" id="PTHR43283">
    <property type="entry name" value="BETA-LACTAMASE-RELATED"/>
    <property type="match status" value="1"/>
</dbReference>
<dbReference type="Proteomes" id="UP001317532">
    <property type="component" value="Chromosome"/>
</dbReference>
<evidence type="ECO:0000259" key="2">
    <source>
        <dbReference type="Pfam" id="PF00144"/>
    </source>
</evidence>
<dbReference type="AlphaFoldDB" id="A0AAN1XV97"/>
<reference evidence="3 4" key="1">
    <citation type="journal article" date="2022" name="ISME Commun">
        <title>Vulcanimicrobium alpinus gen. nov. sp. nov., the first cultivated representative of the candidate phylum 'Eremiobacterota', is a metabolically versatile aerobic anoxygenic phototroph.</title>
        <authorList>
            <person name="Yabe S."/>
            <person name="Muto K."/>
            <person name="Abe K."/>
            <person name="Yokota A."/>
            <person name="Staudigel H."/>
            <person name="Tebo B.M."/>
        </authorList>
    </citation>
    <scope>NUCLEOTIDE SEQUENCE [LARGE SCALE GENOMIC DNA]</scope>
    <source>
        <strain evidence="3 4">WC8-2</strain>
    </source>
</reference>
<organism evidence="3 4">
    <name type="scientific">Vulcanimicrobium alpinum</name>
    <dbReference type="NCBI Taxonomy" id="3016050"/>
    <lineage>
        <taxon>Bacteria</taxon>
        <taxon>Bacillati</taxon>
        <taxon>Vulcanimicrobiota</taxon>
        <taxon>Vulcanimicrobiia</taxon>
        <taxon>Vulcanimicrobiales</taxon>
        <taxon>Vulcanimicrobiaceae</taxon>
        <taxon>Vulcanimicrobium</taxon>
    </lineage>
</organism>
<dbReference type="Pfam" id="PF00144">
    <property type="entry name" value="Beta-lactamase"/>
    <property type="match status" value="1"/>
</dbReference>
<keyword evidence="4" id="KW-1185">Reference proteome</keyword>
<evidence type="ECO:0000313" key="3">
    <source>
        <dbReference type="EMBL" id="BDE06061.1"/>
    </source>
</evidence>
<dbReference type="Gene3D" id="3.40.710.10">
    <property type="entry name" value="DD-peptidase/beta-lactamase superfamily"/>
    <property type="match status" value="1"/>
</dbReference>
<dbReference type="GO" id="GO:0016787">
    <property type="term" value="F:hydrolase activity"/>
    <property type="evidence" value="ECO:0007669"/>
    <property type="project" value="UniProtKB-KW"/>
</dbReference>
<dbReference type="PANTHER" id="PTHR43283:SF11">
    <property type="entry name" value="BETA-LACTAMASE-RELATED DOMAIN-CONTAINING PROTEIN"/>
    <property type="match status" value="1"/>
</dbReference>
<dbReference type="SUPFAM" id="SSF56601">
    <property type="entry name" value="beta-lactamase/transpeptidase-like"/>
    <property type="match status" value="1"/>
</dbReference>
<protein>
    <submittedName>
        <fullName evidence="3">Esterase</fullName>
    </submittedName>
</protein>
<dbReference type="InterPro" id="IPR012338">
    <property type="entry name" value="Beta-lactam/transpept-like"/>
</dbReference>
<dbReference type="InterPro" id="IPR001466">
    <property type="entry name" value="Beta-lactam-related"/>
</dbReference>
<name>A0AAN1XV97_UNVUL</name>
<evidence type="ECO:0000256" key="1">
    <source>
        <dbReference type="ARBA" id="ARBA00022801"/>
    </source>
</evidence>
<gene>
    <name evidence="3" type="ORF">WPS_13370</name>
</gene>
<dbReference type="EMBL" id="AP025523">
    <property type="protein sequence ID" value="BDE06061.1"/>
    <property type="molecule type" value="Genomic_DNA"/>
</dbReference>